<evidence type="ECO:0000259" key="1">
    <source>
        <dbReference type="Pfam" id="PF00561"/>
    </source>
</evidence>
<dbReference type="PRINTS" id="PR00111">
    <property type="entry name" value="ABHYDROLASE"/>
</dbReference>
<dbReference type="EMBL" id="CP094929">
    <property type="protein sequence ID" value="UOM50148.1"/>
    <property type="molecule type" value="Genomic_DNA"/>
</dbReference>
<keyword evidence="3" id="KW-1185">Reference proteome</keyword>
<dbReference type="InterPro" id="IPR029058">
    <property type="entry name" value="AB_hydrolase_fold"/>
</dbReference>
<protein>
    <submittedName>
        <fullName evidence="2">Alpha/beta hydrolase</fullName>
    </submittedName>
</protein>
<dbReference type="RefSeq" id="WP_244771540.1">
    <property type="nucleotide sequence ID" value="NZ_CP094929.1"/>
</dbReference>
<keyword evidence="2" id="KW-0378">Hydrolase</keyword>
<proteinExistence type="predicted"/>
<name>A0ABY4D771_9SPIR</name>
<dbReference type="InterPro" id="IPR000073">
    <property type="entry name" value="AB_hydrolase_1"/>
</dbReference>
<dbReference type="GO" id="GO:0016787">
    <property type="term" value="F:hydrolase activity"/>
    <property type="evidence" value="ECO:0007669"/>
    <property type="project" value="UniProtKB-KW"/>
</dbReference>
<feature type="domain" description="AB hydrolase-1" evidence="1">
    <location>
        <begin position="52"/>
        <end position="168"/>
    </location>
</feature>
<dbReference type="PANTHER" id="PTHR43798:SF33">
    <property type="entry name" value="HYDROLASE, PUTATIVE (AFU_ORTHOLOGUE AFUA_2G14860)-RELATED"/>
    <property type="match status" value="1"/>
</dbReference>
<evidence type="ECO:0000313" key="2">
    <source>
        <dbReference type="EMBL" id="UOM50148.1"/>
    </source>
</evidence>
<dbReference type="Gene3D" id="3.40.50.1820">
    <property type="entry name" value="alpha/beta hydrolase"/>
    <property type="match status" value="1"/>
</dbReference>
<dbReference type="Proteomes" id="UP000829708">
    <property type="component" value="Chromosome"/>
</dbReference>
<dbReference type="PANTHER" id="PTHR43798">
    <property type="entry name" value="MONOACYLGLYCEROL LIPASE"/>
    <property type="match status" value="1"/>
</dbReference>
<organism evidence="2 3">
    <name type="scientific">Sphaerochaeta associata</name>
    <dbReference type="NCBI Taxonomy" id="1129264"/>
    <lineage>
        <taxon>Bacteria</taxon>
        <taxon>Pseudomonadati</taxon>
        <taxon>Spirochaetota</taxon>
        <taxon>Spirochaetia</taxon>
        <taxon>Spirochaetales</taxon>
        <taxon>Sphaerochaetaceae</taxon>
        <taxon>Sphaerochaeta</taxon>
    </lineage>
</organism>
<dbReference type="Pfam" id="PF00561">
    <property type="entry name" value="Abhydrolase_1"/>
    <property type="match status" value="1"/>
</dbReference>
<evidence type="ECO:0000313" key="3">
    <source>
        <dbReference type="Proteomes" id="UP000829708"/>
    </source>
</evidence>
<reference evidence="3" key="1">
    <citation type="journal article" date="2024" name="J Bioinform Genom">
        <title>Complete genome sequence of the type strain bacterium Sphaerochaeta associata GLS2t (VKM B-2742)t.</title>
        <authorList>
            <person name="Troshina O.Y."/>
            <person name="Tepeeva A.N."/>
            <person name="Arzamasceva V.O."/>
            <person name="Whitman W.B."/>
            <person name="Varghese N."/>
            <person name="Shapiro N."/>
            <person name="Woyke T."/>
            <person name="Kripides N.C."/>
            <person name="Vasilenko O.V."/>
        </authorList>
    </citation>
    <scope>NUCLEOTIDE SEQUENCE [LARGE SCALE GENOMIC DNA]</scope>
    <source>
        <strain evidence="3">GLS2T</strain>
    </source>
</reference>
<gene>
    <name evidence="2" type="ORF">MUG09_11345</name>
</gene>
<accession>A0ABY4D771</accession>
<dbReference type="SUPFAM" id="SSF53474">
    <property type="entry name" value="alpha/beta-Hydrolases"/>
    <property type="match status" value="1"/>
</dbReference>
<dbReference type="InterPro" id="IPR050266">
    <property type="entry name" value="AB_hydrolase_sf"/>
</dbReference>
<sequence>MQKTSVFKSQEGREKIRGYYDMILNAFPLGKRYVETTFGRTFILEAGKSDRPPMVLLHGSCSNNAAWLGDLSALSREYHAFAVDIPGEPGNSEEYRLNLQSDEYSRWLAEVLDALALKKAILVGNSLGGWLALQFTAAHPERVQALILLAAAGLVPPKQAFIEQTQKIPMDRSSAKATKDTILGDSVLPAEVLQFMMLVFEHFNPIIGALPILSDVQLAGLSMPVLFIAGISDATMDATLAAKRLKAQVPQAEVILLEGSHVITTAADKVLPFLAGIL</sequence>